<accession>A0A4Q8L541</accession>
<organism evidence="3 4">
    <name type="scientific">Pseudoxanthomonas winnipegensis</name>
    <dbReference type="NCBI Taxonomy" id="2480810"/>
    <lineage>
        <taxon>Bacteria</taxon>
        <taxon>Pseudomonadati</taxon>
        <taxon>Pseudomonadota</taxon>
        <taxon>Gammaproteobacteria</taxon>
        <taxon>Lysobacterales</taxon>
        <taxon>Lysobacteraceae</taxon>
        <taxon>Pseudoxanthomonas</taxon>
    </lineage>
</organism>
<dbReference type="InterPro" id="IPR027843">
    <property type="entry name" value="DUF4440"/>
</dbReference>
<dbReference type="EMBL" id="SHMC01000009">
    <property type="protein sequence ID" value="TAA21322.1"/>
    <property type="molecule type" value="Genomic_DNA"/>
</dbReference>
<evidence type="ECO:0000256" key="1">
    <source>
        <dbReference type="SAM" id="MobiDB-lite"/>
    </source>
</evidence>
<name>A0A4Q8L541_9GAMM</name>
<dbReference type="Pfam" id="PF14534">
    <property type="entry name" value="DUF4440"/>
    <property type="match status" value="1"/>
</dbReference>
<reference evidence="3 4" key="1">
    <citation type="submission" date="2019-02" db="EMBL/GenBank/DDBJ databases">
        <title>WGS of Pseudoxanthomonas species novum from clinical isolates.</title>
        <authorList>
            <person name="Bernier A.-M."/>
            <person name="Bernard K."/>
            <person name="Vachon A."/>
        </authorList>
    </citation>
    <scope>NUCLEOTIDE SEQUENCE [LARGE SCALE GENOMIC DNA]</scope>
    <source>
        <strain evidence="3 4">NML171200</strain>
    </source>
</reference>
<comment type="caution">
    <text evidence="3">The sequence shown here is derived from an EMBL/GenBank/DDBJ whole genome shotgun (WGS) entry which is preliminary data.</text>
</comment>
<dbReference type="SUPFAM" id="SSF54427">
    <property type="entry name" value="NTF2-like"/>
    <property type="match status" value="1"/>
</dbReference>
<evidence type="ECO:0000313" key="4">
    <source>
        <dbReference type="Proteomes" id="UP000292627"/>
    </source>
</evidence>
<feature type="domain" description="DUF4440" evidence="2">
    <location>
        <begin position="81"/>
        <end position="190"/>
    </location>
</feature>
<evidence type="ECO:0000313" key="3">
    <source>
        <dbReference type="EMBL" id="TAA21322.1"/>
    </source>
</evidence>
<dbReference type="InterPro" id="IPR011944">
    <property type="entry name" value="Steroid_delta5-4_isomerase"/>
</dbReference>
<proteinExistence type="predicted"/>
<dbReference type="Gene3D" id="3.10.450.50">
    <property type="match status" value="1"/>
</dbReference>
<feature type="region of interest" description="Disordered" evidence="1">
    <location>
        <begin position="1"/>
        <end position="37"/>
    </location>
</feature>
<dbReference type="InterPro" id="IPR032710">
    <property type="entry name" value="NTF2-like_dom_sf"/>
</dbReference>
<gene>
    <name evidence="3" type="ORF">EA660_17580</name>
</gene>
<protein>
    <submittedName>
        <fullName evidence="3">SgcJ/EcaC family oxidoreductase</fullName>
    </submittedName>
</protein>
<sequence length="203" mass="20960">MCASAGAMLRTHPGTGHAGPQAASTDDTKGNTHMTLSPSSRTARFLALLLIACCAPLGADAAPPAGARPAGVAAATGPETLIAAFVDAWNAHQPQGFERLFTEQAVWVPIAEVRDEGRAAIVQDLAAAHASWAGKTTIAPFGPSTVRLPKPGVATLFFRVRFLDAKGQPVAGVERALLLVAVETAEGWRIAAGQLTKESPPPK</sequence>
<dbReference type="Proteomes" id="UP000292627">
    <property type="component" value="Unassembled WGS sequence"/>
</dbReference>
<evidence type="ECO:0000259" key="2">
    <source>
        <dbReference type="Pfam" id="PF14534"/>
    </source>
</evidence>
<dbReference type="NCBIfam" id="TIGR02246">
    <property type="entry name" value="SgcJ/EcaC family oxidoreductase"/>
    <property type="match status" value="1"/>
</dbReference>
<dbReference type="AlphaFoldDB" id="A0A4Q8L541"/>